<sequence>MNEPMDTKERFRRWRLLLGADEADGIGCNLVEADVARDRCLSALYDSERQGGLGSSSPNVARWLGDIREYFPTSVVSVMQSDALNRLKLTEMLLQPETLASVQPDIHLVATLLSLNGIMPAKTKATARLVVRKLVEDLERRLANPLRQAVQGALNRSARNRRPKHAEIDWPRTIRANLRHYQPEYRTIVPEKRIGYGRKGSALKDVILCVDQSGSMAGSVVYSSIMAAVMASIRAVHTSMVVFDTAVVDLTPLLADPVDVLFGTQLGGGTDIAQALSYCQALIRRPADTVFVLITDLYEGGAREDMLKRVAAIAASGCSMICLLALDDSGKPSFDHQNAKAFADFGIPTFACSPDRFPDLMAAALQKRDLRLWAEAHQPRVS</sequence>
<protein>
    <submittedName>
        <fullName evidence="2">VWA containing CoxE family protein</fullName>
    </submittedName>
</protein>
<dbReference type="InterPro" id="IPR036465">
    <property type="entry name" value="vWFA_dom_sf"/>
</dbReference>
<proteinExistence type="predicted"/>
<dbReference type="AlphaFoldDB" id="A0A250L0K7"/>
<name>A0A250L0K7_9GAMM</name>
<dbReference type="OrthoDB" id="9789979at2"/>
<dbReference type="SUPFAM" id="SSF53300">
    <property type="entry name" value="vWA-like"/>
    <property type="match status" value="1"/>
</dbReference>
<dbReference type="PANTHER" id="PTHR30634">
    <property type="entry name" value="OUTER MEMBRANE LOLAB LIPOPROTEIN INSERTION APPARATUS"/>
    <property type="match status" value="1"/>
</dbReference>
<evidence type="ECO:0000313" key="2">
    <source>
        <dbReference type="EMBL" id="BBA37420.1"/>
    </source>
</evidence>
<evidence type="ECO:0000259" key="1">
    <source>
        <dbReference type="SMART" id="SM00327"/>
    </source>
</evidence>
<dbReference type="Pfam" id="PF05762">
    <property type="entry name" value="VWA_CoxE"/>
    <property type="match status" value="1"/>
</dbReference>
<dbReference type="Gene3D" id="3.40.50.410">
    <property type="entry name" value="von Willebrand factor, type A domain"/>
    <property type="match status" value="1"/>
</dbReference>
<dbReference type="InterPro" id="IPR050458">
    <property type="entry name" value="LolB"/>
</dbReference>
<dbReference type="EMBL" id="AP017928">
    <property type="protein sequence ID" value="BBA37420.1"/>
    <property type="molecule type" value="Genomic_DNA"/>
</dbReference>
<dbReference type="CDD" id="cd01462">
    <property type="entry name" value="VWA_YIEM_type"/>
    <property type="match status" value="1"/>
</dbReference>
<accession>A0A250L0K7</accession>
<reference evidence="2 3" key="1">
    <citation type="submission" date="2016-12" db="EMBL/GenBank/DDBJ databases">
        <title>Genome sequencing of Methylocaldum marinum.</title>
        <authorList>
            <person name="Takeuchi M."/>
            <person name="Kamagata Y."/>
            <person name="Hiraoka S."/>
            <person name="Oshima K."/>
            <person name="Hattori M."/>
            <person name="Iwasaki W."/>
        </authorList>
    </citation>
    <scope>NUCLEOTIDE SEQUENCE [LARGE SCALE GENOMIC DNA]</scope>
    <source>
        <strain evidence="2 3">S8</strain>
    </source>
</reference>
<evidence type="ECO:0000313" key="3">
    <source>
        <dbReference type="Proteomes" id="UP000266313"/>
    </source>
</evidence>
<dbReference type="InterPro" id="IPR002035">
    <property type="entry name" value="VWF_A"/>
</dbReference>
<feature type="domain" description="VWFA" evidence="1">
    <location>
        <begin position="203"/>
        <end position="362"/>
    </location>
</feature>
<dbReference type="Proteomes" id="UP000266313">
    <property type="component" value="Chromosome"/>
</dbReference>
<dbReference type="PANTHER" id="PTHR30634:SF16">
    <property type="entry name" value="OUTER-MEMBRANE LIPOPROTEIN LOLB"/>
    <property type="match status" value="1"/>
</dbReference>
<dbReference type="InterPro" id="IPR008912">
    <property type="entry name" value="Uncharacterised_CoxE"/>
</dbReference>
<dbReference type="SMART" id="SM00327">
    <property type="entry name" value="VWA"/>
    <property type="match status" value="1"/>
</dbReference>
<dbReference type="KEGG" id="mmai:sS8_5503"/>
<gene>
    <name evidence="2" type="ORF">sS8_5503</name>
</gene>
<keyword evidence="3" id="KW-1185">Reference proteome</keyword>
<organism evidence="2 3">
    <name type="scientific">Methylocaldum marinum</name>
    <dbReference type="NCBI Taxonomy" id="1432792"/>
    <lineage>
        <taxon>Bacteria</taxon>
        <taxon>Pseudomonadati</taxon>
        <taxon>Pseudomonadota</taxon>
        <taxon>Gammaproteobacteria</taxon>
        <taxon>Methylococcales</taxon>
        <taxon>Methylococcaceae</taxon>
        <taxon>Methylocaldum</taxon>
    </lineage>
</organism>